<name>A0A3P8B132_HELPZ</name>
<dbReference type="Proteomes" id="UP000050761">
    <property type="component" value="Unassembled WGS sequence"/>
</dbReference>
<reference evidence="4" key="2">
    <citation type="submission" date="2019-09" db="UniProtKB">
        <authorList>
            <consortium name="WormBaseParasite"/>
        </authorList>
    </citation>
    <scope>IDENTIFICATION</scope>
</reference>
<sequence>MTSLSVRLLQPACRAIGRQGTEKSGTDVTALCPLIGSKCTTSIEVFGRKWKGLLDTGSEVSIIPANVLLTAMEDGYDIDREVVEHPMDKSLRVCDASGKLMRFVAIVEVKVRESGEPAREVAAKMYVTRPMEDVLILGTNVLPALGYTLTKHVRCGDQGDGGNRSRDAKSTTGKQDRVAYVERRTYVAPGSVSWVRLKGCDQRKECLLISTHGMLRSGVCKVGADGVVEVPVLNGQEEPAVLRVGEAVGRWEEKEENWSEMDLLRVCPEEITDEPIEVRTRRGPRGRKKHVLVVRADGVEKELNREEQWKNRGEDRSKLVVIPEVLRALRRVRGLQDTKIFFYWSWRDLHPGNTALFGSCVKHVVLVLPPEDAGVGSWTAFADALGMWLAGGCHVYLVAGPRTGNDKSWFRVAEKARECVNMYIRPPCRTRIVDKLPTESEAADVKAPCFAMGIIADIDMAVSEHQAQVFYAGCAQQLAPWLTADQVFLLYRKGVTEQRKGNFSLALHCLQPLIPFFCNTPLIWVRIIEIGIRLLYYRDNVNEGRILDVYGSGRNRRVVLAPKSSLAHGRPSVAFYAQIADQAGITEDYLESIAGVLLSLTRNSANRKLRITSLSLAAYVALKMGRYNYAADLAHKMIDEEESIGNCSMTASMYLMECMVSTGPFDIALKVMSVEGTERQAGECGSYPIWAVINRCIVLCANRKYGEAEALYKEIRASTTSNDLYNRSVLALGVFIYSKLNRSADAFRLIDELRKVQDDEDKHVDEKGRPSAAEDPLTILARIEAEKRLTVV</sequence>
<dbReference type="WBParaSite" id="HPBE_0000597501-mRNA-1">
    <property type="protein sequence ID" value="HPBE_0000597501-mRNA-1"/>
    <property type="gene ID" value="HPBE_0000597501"/>
</dbReference>
<dbReference type="PROSITE" id="PS00141">
    <property type="entry name" value="ASP_PROTEASE"/>
    <property type="match status" value="1"/>
</dbReference>
<dbReference type="GO" id="GO:0006508">
    <property type="term" value="P:proteolysis"/>
    <property type="evidence" value="ECO:0007669"/>
    <property type="project" value="InterPro"/>
</dbReference>
<proteinExistence type="predicted"/>
<gene>
    <name evidence="2" type="ORF">HPBE_LOCUS5976</name>
</gene>
<dbReference type="EMBL" id="UZAH01025573">
    <property type="protein sequence ID" value="VDO66465.1"/>
    <property type="molecule type" value="Genomic_DNA"/>
</dbReference>
<keyword evidence="3" id="KW-1185">Reference proteome</keyword>
<protein>
    <submittedName>
        <fullName evidence="4">Peptidase A2 domain-containing protein</fullName>
    </submittedName>
</protein>
<accession>A0A3P8B132</accession>
<feature type="compositionally biased region" description="Basic and acidic residues" evidence="1">
    <location>
        <begin position="163"/>
        <end position="175"/>
    </location>
</feature>
<dbReference type="GO" id="GO:0004190">
    <property type="term" value="F:aspartic-type endopeptidase activity"/>
    <property type="evidence" value="ECO:0007669"/>
    <property type="project" value="InterPro"/>
</dbReference>
<dbReference type="InterPro" id="IPR001969">
    <property type="entry name" value="Aspartic_peptidase_AS"/>
</dbReference>
<dbReference type="SUPFAM" id="SSF48452">
    <property type="entry name" value="TPR-like"/>
    <property type="match status" value="1"/>
</dbReference>
<dbReference type="AlphaFoldDB" id="A0A3P8B132"/>
<evidence type="ECO:0000313" key="3">
    <source>
        <dbReference type="Proteomes" id="UP000050761"/>
    </source>
</evidence>
<reference evidence="2 3" key="1">
    <citation type="submission" date="2018-11" db="EMBL/GenBank/DDBJ databases">
        <authorList>
            <consortium name="Pathogen Informatics"/>
        </authorList>
    </citation>
    <scope>NUCLEOTIDE SEQUENCE [LARGE SCALE GENOMIC DNA]</scope>
</reference>
<organism evidence="2">
    <name type="scientific">Heligmosomoides polygyrus</name>
    <name type="common">Parasitic roundworm</name>
    <dbReference type="NCBI Taxonomy" id="6339"/>
    <lineage>
        <taxon>Eukaryota</taxon>
        <taxon>Metazoa</taxon>
        <taxon>Ecdysozoa</taxon>
        <taxon>Nematoda</taxon>
        <taxon>Chromadorea</taxon>
        <taxon>Rhabditida</taxon>
        <taxon>Rhabditina</taxon>
        <taxon>Rhabditomorpha</taxon>
        <taxon>Strongyloidea</taxon>
        <taxon>Heligmosomidae</taxon>
        <taxon>Heligmosomoides</taxon>
    </lineage>
</organism>
<evidence type="ECO:0000256" key="1">
    <source>
        <dbReference type="SAM" id="MobiDB-lite"/>
    </source>
</evidence>
<evidence type="ECO:0000313" key="4">
    <source>
        <dbReference type="WBParaSite" id="HPBE_0000597501-mRNA-1"/>
    </source>
</evidence>
<feature type="region of interest" description="Disordered" evidence="1">
    <location>
        <begin position="156"/>
        <end position="175"/>
    </location>
</feature>
<dbReference type="OrthoDB" id="5804426at2759"/>
<dbReference type="InterPro" id="IPR011990">
    <property type="entry name" value="TPR-like_helical_dom_sf"/>
</dbReference>
<evidence type="ECO:0000313" key="2">
    <source>
        <dbReference type="EMBL" id="VDO66465.1"/>
    </source>
</evidence>